<dbReference type="Pfam" id="PF07690">
    <property type="entry name" value="MFS_1"/>
    <property type="match status" value="1"/>
</dbReference>
<dbReference type="PANTHER" id="PTHR43124">
    <property type="entry name" value="PURINE EFFLUX PUMP PBUE"/>
    <property type="match status" value="1"/>
</dbReference>
<dbReference type="EMBL" id="DYZF01000213">
    <property type="protein sequence ID" value="HJE52000.1"/>
    <property type="molecule type" value="Genomic_DNA"/>
</dbReference>
<feature type="transmembrane region" description="Helical" evidence="6">
    <location>
        <begin position="12"/>
        <end position="35"/>
    </location>
</feature>
<dbReference type="GO" id="GO:0005886">
    <property type="term" value="C:plasma membrane"/>
    <property type="evidence" value="ECO:0007669"/>
    <property type="project" value="UniProtKB-SubCell"/>
</dbReference>
<dbReference type="GO" id="GO:0022857">
    <property type="term" value="F:transmembrane transporter activity"/>
    <property type="evidence" value="ECO:0007669"/>
    <property type="project" value="InterPro"/>
</dbReference>
<evidence type="ECO:0000256" key="6">
    <source>
        <dbReference type="SAM" id="Phobius"/>
    </source>
</evidence>
<dbReference type="InterPro" id="IPR020846">
    <property type="entry name" value="MFS_dom"/>
</dbReference>
<feature type="transmembrane region" description="Helical" evidence="6">
    <location>
        <begin position="168"/>
        <end position="186"/>
    </location>
</feature>
<evidence type="ECO:0000256" key="2">
    <source>
        <dbReference type="ARBA" id="ARBA00022475"/>
    </source>
</evidence>
<dbReference type="Proteomes" id="UP000712713">
    <property type="component" value="Unassembled WGS sequence"/>
</dbReference>
<sequence>MTAAYGRTPWVVFGVGIFAYAVAVMHRSALGVAGLEAAQHFGTSPGIVSTFVVLQLATYSLAQIPVGLLLDRFGSRAILTAGSATILAGQVLLALADDLSAAYVARILVGVGDACIFNSILRLLPRWFHPKRVPVLTQITGMSAGFGQIASVVAVLPLIQTQGWRPGILWSTAVSAVVIVAVFLWVRNAPAGTESAVVSDRLRELPSHLARVTKHPATQLGFWIHFTSGFSMNAFLMMWGMPFLLVGQGRSQLEASSLFTLLSMASMVAGPIVGALTARHPLRRSNLALIVVGGLIVSWALVLLWPGQAPFALLVLLVLMLSVAGPGTGIGFDFPRTNLPATRLGTANGVVITGAFSGGTLLVLAMGIFLDMIAQGQPYTADHLRLAWALQLPFYAVGIVGILVSRRKLRTLMAEQGVIVPSWREVVERIRRRRSGH</sequence>
<accession>A0A921ERE4</accession>
<feature type="transmembrane region" description="Helical" evidence="6">
    <location>
        <begin position="47"/>
        <end position="70"/>
    </location>
</feature>
<comment type="subcellular location">
    <subcellularLocation>
        <location evidence="1">Cell membrane</location>
        <topology evidence="1">Multi-pass membrane protein</topology>
    </subcellularLocation>
</comment>
<dbReference type="InterPro" id="IPR011701">
    <property type="entry name" value="MFS"/>
</dbReference>
<feature type="transmembrane region" description="Helical" evidence="6">
    <location>
        <begin position="287"/>
        <end position="305"/>
    </location>
</feature>
<gene>
    <name evidence="8" type="ORF">K8V15_08495</name>
</gene>
<keyword evidence="3 6" id="KW-0812">Transmembrane</keyword>
<dbReference type="Gene3D" id="1.20.1250.20">
    <property type="entry name" value="MFS general substrate transporter like domains"/>
    <property type="match status" value="2"/>
</dbReference>
<dbReference type="SUPFAM" id="SSF103473">
    <property type="entry name" value="MFS general substrate transporter"/>
    <property type="match status" value="1"/>
</dbReference>
<dbReference type="PROSITE" id="PS50850">
    <property type="entry name" value="MFS"/>
    <property type="match status" value="1"/>
</dbReference>
<evidence type="ECO:0000256" key="4">
    <source>
        <dbReference type="ARBA" id="ARBA00022989"/>
    </source>
</evidence>
<feature type="domain" description="Major facilitator superfamily (MFS) profile" evidence="7">
    <location>
        <begin position="7"/>
        <end position="410"/>
    </location>
</feature>
<feature type="transmembrane region" description="Helical" evidence="6">
    <location>
        <begin position="133"/>
        <end position="156"/>
    </location>
</feature>
<feature type="transmembrane region" description="Helical" evidence="6">
    <location>
        <begin position="102"/>
        <end position="121"/>
    </location>
</feature>
<proteinExistence type="predicted"/>
<evidence type="ECO:0000256" key="1">
    <source>
        <dbReference type="ARBA" id="ARBA00004651"/>
    </source>
</evidence>
<evidence type="ECO:0000256" key="5">
    <source>
        <dbReference type="ARBA" id="ARBA00023136"/>
    </source>
</evidence>
<evidence type="ECO:0000313" key="9">
    <source>
        <dbReference type="Proteomes" id="UP000712713"/>
    </source>
</evidence>
<keyword evidence="2" id="KW-1003">Cell membrane</keyword>
<reference evidence="8" key="1">
    <citation type="journal article" date="2021" name="PeerJ">
        <title>Extensive microbial diversity within the chicken gut microbiome revealed by metagenomics and culture.</title>
        <authorList>
            <person name="Gilroy R."/>
            <person name="Ravi A."/>
            <person name="Getino M."/>
            <person name="Pursley I."/>
            <person name="Horton D.L."/>
            <person name="Alikhan N.F."/>
            <person name="Baker D."/>
            <person name="Gharbi K."/>
            <person name="Hall N."/>
            <person name="Watson M."/>
            <person name="Adriaenssens E.M."/>
            <person name="Foster-Nyarko E."/>
            <person name="Jarju S."/>
            <person name="Secka A."/>
            <person name="Antonio M."/>
            <person name="Oren A."/>
            <person name="Chaudhuri R.R."/>
            <person name="La Ragione R."/>
            <person name="Hildebrand F."/>
            <person name="Pallen M.J."/>
        </authorList>
    </citation>
    <scope>NUCLEOTIDE SEQUENCE</scope>
    <source>
        <strain evidence="8">ChiGjej3B3-7470</strain>
    </source>
</reference>
<reference evidence="8" key="2">
    <citation type="submission" date="2021-09" db="EMBL/GenBank/DDBJ databases">
        <authorList>
            <person name="Gilroy R."/>
        </authorList>
    </citation>
    <scope>NUCLEOTIDE SEQUENCE</scope>
    <source>
        <strain evidence="8">ChiGjej3B3-7470</strain>
    </source>
</reference>
<dbReference type="InterPro" id="IPR050189">
    <property type="entry name" value="MFS_Efflux_Transporters"/>
</dbReference>
<dbReference type="CDD" id="cd06174">
    <property type="entry name" value="MFS"/>
    <property type="match status" value="1"/>
</dbReference>
<evidence type="ECO:0000259" key="7">
    <source>
        <dbReference type="PROSITE" id="PS50850"/>
    </source>
</evidence>
<feature type="transmembrane region" description="Helical" evidence="6">
    <location>
        <begin position="311"/>
        <end position="334"/>
    </location>
</feature>
<evidence type="ECO:0000256" key="3">
    <source>
        <dbReference type="ARBA" id="ARBA00022692"/>
    </source>
</evidence>
<feature type="transmembrane region" description="Helical" evidence="6">
    <location>
        <begin position="258"/>
        <end position="278"/>
    </location>
</feature>
<comment type="caution">
    <text evidence="8">The sequence shown here is derived from an EMBL/GenBank/DDBJ whole genome shotgun (WGS) entry which is preliminary data.</text>
</comment>
<protein>
    <submittedName>
        <fullName evidence="8">MFS transporter</fullName>
    </submittedName>
</protein>
<feature type="transmembrane region" description="Helical" evidence="6">
    <location>
        <begin position="220"/>
        <end position="246"/>
    </location>
</feature>
<evidence type="ECO:0000313" key="8">
    <source>
        <dbReference type="EMBL" id="HJE52000.1"/>
    </source>
</evidence>
<feature type="transmembrane region" description="Helical" evidence="6">
    <location>
        <begin position="346"/>
        <end position="374"/>
    </location>
</feature>
<keyword evidence="4 6" id="KW-1133">Transmembrane helix</keyword>
<feature type="transmembrane region" description="Helical" evidence="6">
    <location>
        <begin position="77"/>
        <end position="96"/>
    </location>
</feature>
<organism evidence="8 9">
    <name type="scientific">Tessaracoccus flavescens</name>
    <dbReference type="NCBI Taxonomy" id="399497"/>
    <lineage>
        <taxon>Bacteria</taxon>
        <taxon>Bacillati</taxon>
        <taxon>Actinomycetota</taxon>
        <taxon>Actinomycetes</taxon>
        <taxon>Propionibacteriales</taxon>
        <taxon>Propionibacteriaceae</taxon>
        <taxon>Tessaracoccus</taxon>
    </lineage>
</organism>
<dbReference type="AlphaFoldDB" id="A0A921ERE4"/>
<feature type="transmembrane region" description="Helical" evidence="6">
    <location>
        <begin position="386"/>
        <end position="404"/>
    </location>
</feature>
<dbReference type="InterPro" id="IPR036259">
    <property type="entry name" value="MFS_trans_sf"/>
</dbReference>
<name>A0A921ERE4_9ACTN</name>
<keyword evidence="5 6" id="KW-0472">Membrane</keyword>
<dbReference type="PANTHER" id="PTHR43124:SF3">
    <property type="entry name" value="CHLORAMPHENICOL EFFLUX PUMP RV0191"/>
    <property type="match status" value="1"/>
</dbReference>